<keyword evidence="2" id="KW-0863">Zinc-finger</keyword>
<proteinExistence type="predicted"/>
<protein>
    <recommendedName>
        <fullName evidence="5">PHD-type domain-containing protein</fullName>
    </recommendedName>
</protein>
<feature type="domain" description="PHD-type" evidence="5">
    <location>
        <begin position="280"/>
        <end position="327"/>
    </location>
</feature>
<accession>A0ABQ0LEK4</accession>
<dbReference type="InterPro" id="IPR013083">
    <property type="entry name" value="Znf_RING/FYVE/PHD"/>
</dbReference>
<dbReference type="Gene3D" id="3.30.40.10">
    <property type="entry name" value="Zinc/RING finger domain, C3HC4 (zinc finger)"/>
    <property type="match status" value="1"/>
</dbReference>
<evidence type="ECO:0000313" key="6">
    <source>
        <dbReference type="EMBL" id="GAT48939.1"/>
    </source>
</evidence>
<feature type="coiled-coil region" evidence="4">
    <location>
        <begin position="9"/>
        <end position="36"/>
    </location>
</feature>
<dbReference type="Pfam" id="PF00628">
    <property type="entry name" value="PHD"/>
    <property type="match status" value="1"/>
</dbReference>
<dbReference type="Proteomes" id="UP000815677">
    <property type="component" value="Unassembled WGS sequence"/>
</dbReference>
<reference evidence="6" key="1">
    <citation type="submission" date="2014-09" db="EMBL/GenBank/DDBJ databases">
        <title>Genome sequence of the luminous mushroom Mycena chlorophos for searching fungal bioluminescence genes.</title>
        <authorList>
            <person name="Tanaka Y."/>
            <person name="Kasuga D."/>
            <person name="Oba Y."/>
            <person name="Hase S."/>
            <person name="Sato K."/>
            <person name="Oba Y."/>
            <person name="Sakakibara Y."/>
        </authorList>
    </citation>
    <scope>NUCLEOTIDE SEQUENCE</scope>
</reference>
<keyword evidence="3" id="KW-0862">Zinc</keyword>
<evidence type="ECO:0000256" key="2">
    <source>
        <dbReference type="ARBA" id="ARBA00022771"/>
    </source>
</evidence>
<keyword evidence="1" id="KW-0479">Metal-binding</keyword>
<evidence type="ECO:0000259" key="5">
    <source>
        <dbReference type="Pfam" id="PF00628"/>
    </source>
</evidence>
<evidence type="ECO:0000256" key="3">
    <source>
        <dbReference type="ARBA" id="ARBA00022833"/>
    </source>
</evidence>
<evidence type="ECO:0000313" key="7">
    <source>
        <dbReference type="Proteomes" id="UP000815677"/>
    </source>
</evidence>
<evidence type="ECO:0000256" key="1">
    <source>
        <dbReference type="ARBA" id="ARBA00022723"/>
    </source>
</evidence>
<dbReference type="InterPro" id="IPR019787">
    <property type="entry name" value="Znf_PHD-finger"/>
</dbReference>
<sequence>MSLAQAPDNPTTQARMEELERENASLKLQLARLQKIPKPEASLDLWEDVSAATFLEEERFRNLTHLIEMRAIYHLDWTVPFEQQNHNRIQQLHEVLKRDAPVLDEYEDMWPVDAVSKIFFGRVAGYAKEAIDAEAEFRAANAPRSISLSHLKRRISVGKDTPSKRANVDLPHADIFEQSEEDQKEGLLFSVDVNINPPAAPIGDLMSDLMNFELQEENDIEMHDGSQWPELSADVSWDGHLSPIKSANGSVISFLDDFELADDIDTEPSPLEFPSGSLHCIPCGSADRQDAETIVCAKCGTYSHVDCVQMEDSLKTRRAASFTCVECLIRSASPEKELKTLNSERRYVAESRMQQMCSEIPVRTSPGTLYVLPVDARWSAQTVWAAGKLVSYNRSRVGTEFEFVWAPGIVWPKVGKKMPVKKFYRSAADMANYPLHLADHQIAHTEWPWALRSPEDLSDNPVGPRLTKIAFYAAEKIQELISDPNSTHPIIVDYNEFLTQKPSANDEDYLRARQLYPTSAVECAFEYLVQRIHQKCLTTATARPERTMTLAYAFFQCLAMQDALGEVFDLSGHMFTLWKAGVVVHDDQHKRCVATFNALADVSETVDLFGDTDFTAGQEARIKMRETHIKWIEEERVMFVRATSSITPPSQPAGCLIHAHGIVIRHAKDLVQVEAVEAKLAEGRERPKPKPMFKLKTVDNA</sequence>
<gene>
    <name evidence="6" type="ORF">MCHLO_06307</name>
</gene>
<dbReference type="EMBL" id="DF845089">
    <property type="protein sequence ID" value="GAT48939.1"/>
    <property type="molecule type" value="Genomic_DNA"/>
</dbReference>
<dbReference type="SUPFAM" id="SSF57903">
    <property type="entry name" value="FYVE/PHD zinc finger"/>
    <property type="match status" value="1"/>
</dbReference>
<dbReference type="CDD" id="cd15489">
    <property type="entry name" value="PHD_SF"/>
    <property type="match status" value="1"/>
</dbReference>
<keyword evidence="7" id="KW-1185">Reference proteome</keyword>
<organism evidence="6 7">
    <name type="scientific">Mycena chlorophos</name>
    <name type="common">Agaric fungus</name>
    <name type="synonym">Agaricus chlorophos</name>
    <dbReference type="NCBI Taxonomy" id="658473"/>
    <lineage>
        <taxon>Eukaryota</taxon>
        <taxon>Fungi</taxon>
        <taxon>Dikarya</taxon>
        <taxon>Basidiomycota</taxon>
        <taxon>Agaricomycotina</taxon>
        <taxon>Agaricomycetes</taxon>
        <taxon>Agaricomycetidae</taxon>
        <taxon>Agaricales</taxon>
        <taxon>Marasmiineae</taxon>
        <taxon>Mycenaceae</taxon>
        <taxon>Mycena</taxon>
    </lineage>
</organism>
<keyword evidence="4" id="KW-0175">Coiled coil</keyword>
<dbReference type="InterPro" id="IPR011011">
    <property type="entry name" value="Znf_FYVE_PHD"/>
</dbReference>
<evidence type="ECO:0000256" key="4">
    <source>
        <dbReference type="SAM" id="Coils"/>
    </source>
</evidence>
<name>A0ABQ0LEK4_MYCCL</name>